<protein>
    <submittedName>
        <fullName evidence="1">Murein L,D-transpeptidase catalytic domain family protein</fullName>
    </submittedName>
</protein>
<dbReference type="PANTHER" id="PTHR38477:SF1">
    <property type="entry name" value="MUREIN L,D-TRANSPEPTIDASE CATALYTIC DOMAIN FAMILY PROTEIN"/>
    <property type="match status" value="1"/>
</dbReference>
<evidence type="ECO:0000313" key="2">
    <source>
        <dbReference type="Proteomes" id="UP001225933"/>
    </source>
</evidence>
<gene>
    <name evidence="1" type="ORF">QX233_04725</name>
</gene>
<evidence type="ECO:0000313" key="1">
    <source>
        <dbReference type="EMBL" id="MDN4011757.1"/>
    </source>
</evidence>
<dbReference type="PROSITE" id="PS51257">
    <property type="entry name" value="PROKAR_LIPOPROTEIN"/>
    <property type="match status" value="1"/>
</dbReference>
<accession>A0AAJ1R3N4</accession>
<dbReference type="Pfam" id="PF13645">
    <property type="entry name" value="YkuD_2"/>
    <property type="match status" value="1"/>
</dbReference>
<comment type="caution">
    <text evidence="1">The sequence shown here is derived from an EMBL/GenBank/DDBJ whole genome shotgun (WGS) entry which is preliminary data.</text>
</comment>
<dbReference type="InterPro" id="IPR032676">
    <property type="entry name" value="YkuD_2"/>
</dbReference>
<name>A0AAJ1R3N4_9FLAO</name>
<dbReference type="PANTHER" id="PTHR38477">
    <property type="entry name" value="HYPOTHETICAL EXPORTED PROTEIN"/>
    <property type="match status" value="1"/>
</dbReference>
<dbReference type="Proteomes" id="UP001225933">
    <property type="component" value="Unassembled WGS sequence"/>
</dbReference>
<reference evidence="1" key="1">
    <citation type="submission" date="2023-06" db="EMBL/GenBank/DDBJ databases">
        <title>Two Chryseobacterium gambrini strains from China.</title>
        <authorList>
            <person name="Zeng J."/>
            <person name="Wu Y."/>
        </authorList>
    </citation>
    <scope>NUCLEOTIDE SEQUENCE</scope>
    <source>
        <strain evidence="1">SQ219</strain>
    </source>
</reference>
<dbReference type="RefSeq" id="WP_214589659.1">
    <property type="nucleotide sequence ID" value="NZ_JAUHGV010000003.1"/>
</dbReference>
<proteinExistence type="predicted"/>
<organism evidence="1 2">
    <name type="scientific">Chryseobacterium gambrini</name>
    <dbReference type="NCBI Taxonomy" id="373672"/>
    <lineage>
        <taxon>Bacteria</taxon>
        <taxon>Pseudomonadati</taxon>
        <taxon>Bacteroidota</taxon>
        <taxon>Flavobacteriia</taxon>
        <taxon>Flavobacteriales</taxon>
        <taxon>Weeksellaceae</taxon>
        <taxon>Chryseobacterium group</taxon>
        <taxon>Chryseobacterium</taxon>
    </lineage>
</organism>
<dbReference type="EMBL" id="JAUHGV010000003">
    <property type="protein sequence ID" value="MDN4011757.1"/>
    <property type="molecule type" value="Genomic_DNA"/>
</dbReference>
<sequence length="193" mass="21788">MMKPFIFLFLFLISCTKFDSQASSNTEILPKSRILELKNFIKGKNYNQNLAVFINFKIHSGKYRYFVYDLKNNKILQKAIVAHGDGSVVKNSSALKFSNADGSHQSSLGKYEIKESYSGKFGKAYRLDGLDKTNSNARARAIVLHSYYCIPDKESVNSACLSFGCPMLSKNAFNETSKFIDGSKETIILYAFY</sequence>
<dbReference type="AlphaFoldDB" id="A0AAJ1R3N4"/>